<dbReference type="PANTHER" id="PTHR46268">
    <property type="entry name" value="STRESS RESPONSE PROTEIN NHAX"/>
    <property type="match status" value="1"/>
</dbReference>
<gene>
    <name evidence="3" type="ORF">AKJ66_02940</name>
</gene>
<feature type="domain" description="UspA" evidence="2">
    <location>
        <begin position="7"/>
        <end position="134"/>
    </location>
</feature>
<reference evidence="3 4" key="1">
    <citation type="journal article" date="2016" name="Sci. Rep.">
        <title>Metabolic traits of an uncultured archaeal lineage -MSBL1- from brine pools of the Red Sea.</title>
        <authorList>
            <person name="Mwirichia R."/>
            <person name="Alam I."/>
            <person name="Rashid M."/>
            <person name="Vinu M."/>
            <person name="Ba-Alawi W."/>
            <person name="Anthony Kamau A."/>
            <person name="Kamanda Ngugi D."/>
            <person name="Goker M."/>
            <person name="Klenk H.P."/>
            <person name="Bajic V."/>
            <person name="Stingl U."/>
        </authorList>
    </citation>
    <scope>NUCLEOTIDE SEQUENCE [LARGE SCALE GENOMIC DNA]</scope>
    <source>
        <strain evidence="3">SCGC-AAA259E22</strain>
    </source>
</reference>
<accession>A0A133UFP7</accession>
<evidence type="ECO:0000313" key="3">
    <source>
        <dbReference type="EMBL" id="KXA93053.1"/>
    </source>
</evidence>
<name>A0A133UFP7_9EURY</name>
<protein>
    <recommendedName>
        <fullName evidence="2">UspA domain-containing protein</fullName>
    </recommendedName>
</protein>
<dbReference type="Gene3D" id="3.40.50.620">
    <property type="entry name" value="HUPs"/>
    <property type="match status" value="2"/>
</dbReference>
<keyword evidence="4" id="KW-1185">Reference proteome</keyword>
<dbReference type="PANTHER" id="PTHR46268:SF25">
    <property type="entry name" value="USPA DOMAIN PROTEIN"/>
    <property type="match status" value="1"/>
</dbReference>
<evidence type="ECO:0000256" key="1">
    <source>
        <dbReference type="ARBA" id="ARBA00008791"/>
    </source>
</evidence>
<organism evidence="3 4">
    <name type="scientific">candidate division MSBL1 archaeon SCGC-AAA259E22</name>
    <dbReference type="NCBI Taxonomy" id="1698265"/>
    <lineage>
        <taxon>Archaea</taxon>
        <taxon>Methanobacteriati</taxon>
        <taxon>Methanobacteriota</taxon>
        <taxon>candidate division MSBL1</taxon>
    </lineage>
</organism>
<dbReference type="InterPro" id="IPR006016">
    <property type="entry name" value="UspA"/>
</dbReference>
<dbReference type="EMBL" id="LHXP01000031">
    <property type="protein sequence ID" value="KXA93053.1"/>
    <property type="molecule type" value="Genomic_DNA"/>
</dbReference>
<dbReference type="Proteomes" id="UP000070657">
    <property type="component" value="Unassembled WGS sequence"/>
</dbReference>
<dbReference type="SUPFAM" id="SSF52402">
    <property type="entry name" value="Adenine nucleotide alpha hydrolases-like"/>
    <property type="match status" value="2"/>
</dbReference>
<evidence type="ECO:0000259" key="2">
    <source>
        <dbReference type="Pfam" id="PF00582"/>
    </source>
</evidence>
<dbReference type="InterPro" id="IPR014729">
    <property type="entry name" value="Rossmann-like_a/b/a_fold"/>
</dbReference>
<evidence type="ECO:0000313" key="4">
    <source>
        <dbReference type="Proteomes" id="UP000070657"/>
    </source>
</evidence>
<dbReference type="AlphaFoldDB" id="A0A133UFP7"/>
<comment type="similarity">
    <text evidence="1">Belongs to the universal stress protein A family.</text>
</comment>
<sequence>MSQTHQYKNILVPVRHPNDVNRIAEFAQTIIDRGRITFLTVIKQDSFLEMQEDWRKSSRAIENYENEITSRKIRIMPKIRYSNSIWKGIVEQAEEDESDMILMGWGRKITFRSLRQTPVENVLSHSDRDVVVFRNQDNNITNIEEILLPVAYEDYDYSKRLSLVLQLIKSTGAECTLIHILRKGHSREKVEKIFHGPRQYMKERGTECKTKIIENDNIPEALIQESENYDLIVLGPTREYVFSRYMFGWLTDEIVNNAKCSSIVFKEAELPWKAWIKGTIHGLGKELQNFFK</sequence>
<dbReference type="CDD" id="cd00293">
    <property type="entry name" value="USP-like"/>
    <property type="match status" value="2"/>
</dbReference>
<proteinExistence type="inferred from homology"/>
<dbReference type="Pfam" id="PF00582">
    <property type="entry name" value="Usp"/>
    <property type="match status" value="2"/>
</dbReference>
<comment type="caution">
    <text evidence="3">The sequence shown here is derived from an EMBL/GenBank/DDBJ whole genome shotgun (WGS) entry which is preliminary data.</text>
</comment>
<feature type="domain" description="UspA" evidence="2">
    <location>
        <begin position="201"/>
        <end position="266"/>
    </location>
</feature>